<accession>A0A812ITP8</accession>
<dbReference type="EMBL" id="CAJNIZ010001248">
    <property type="protein sequence ID" value="CAE7186489.1"/>
    <property type="molecule type" value="Genomic_DNA"/>
</dbReference>
<evidence type="ECO:0008006" key="6">
    <source>
        <dbReference type="Google" id="ProtNLM"/>
    </source>
</evidence>
<proteinExistence type="predicted"/>
<comment type="caution">
    <text evidence="4">The sequence shown here is derived from an EMBL/GenBank/DDBJ whole genome shotgun (WGS) entry which is preliminary data.</text>
</comment>
<dbReference type="SFLD" id="SFLDG01084">
    <property type="entry name" value="Uncharacterised_Radical_SAM_Su"/>
    <property type="match status" value="1"/>
</dbReference>
<dbReference type="GO" id="GO:0051536">
    <property type="term" value="F:iron-sulfur cluster binding"/>
    <property type="evidence" value="ECO:0007669"/>
    <property type="project" value="UniProtKB-KW"/>
</dbReference>
<keyword evidence="1" id="KW-0479">Metal-binding</keyword>
<evidence type="ECO:0000313" key="4">
    <source>
        <dbReference type="EMBL" id="CAE7186489.1"/>
    </source>
</evidence>
<keyword evidence="5" id="KW-1185">Reference proteome</keyword>
<protein>
    <recommendedName>
        <fullName evidence="6">Radical SAM core domain-containing protein</fullName>
    </recommendedName>
</protein>
<dbReference type="InterPro" id="IPR040086">
    <property type="entry name" value="MJ0683-like"/>
</dbReference>
<dbReference type="Proteomes" id="UP000649617">
    <property type="component" value="Unassembled WGS sequence"/>
</dbReference>
<dbReference type="PANTHER" id="PTHR43432:SF4">
    <property type="entry name" value="RADICAL SAM CORE DOMAIN-CONTAINING PROTEIN"/>
    <property type="match status" value="1"/>
</dbReference>
<dbReference type="GO" id="GO:0046872">
    <property type="term" value="F:metal ion binding"/>
    <property type="evidence" value="ECO:0007669"/>
    <property type="project" value="UniProtKB-KW"/>
</dbReference>
<organism evidence="4 5">
    <name type="scientific">Symbiodinium pilosum</name>
    <name type="common">Dinoflagellate</name>
    <dbReference type="NCBI Taxonomy" id="2952"/>
    <lineage>
        <taxon>Eukaryota</taxon>
        <taxon>Sar</taxon>
        <taxon>Alveolata</taxon>
        <taxon>Dinophyceae</taxon>
        <taxon>Suessiales</taxon>
        <taxon>Symbiodiniaceae</taxon>
        <taxon>Symbiodinium</taxon>
    </lineage>
</organism>
<dbReference type="InterPro" id="IPR007197">
    <property type="entry name" value="rSAM"/>
</dbReference>
<name>A0A812ITP8_SYMPI</name>
<evidence type="ECO:0000256" key="3">
    <source>
        <dbReference type="ARBA" id="ARBA00023014"/>
    </source>
</evidence>
<evidence type="ECO:0000256" key="2">
    <source>
        <dbReference type="ARBA" id="ARBA00023004"/>
    </source>
</evidence>
<keyword evidence="2" id="KW-0408">Iron</keyword>
<reference evidence="4" key="1">
    <citation type="submission" date="2021-02" db="EMBL/GenBank/DDBJ databases">
        <authorList>
            <person name="Dougan E. K."/>
            <person name="Rhodes N."/>
            <person name="Thang M."/>
            <person name="Chan C."/>
        </authorList>
    </citation>
    <scope>NUCLEOTIDE SEQUENCE</scope>
</reference>
<dbReference type="PANTHER" id="PTHR43432">
    <property type="entry name" value="SLR0285 PROTEIN"/>
    <property type="match status" value="1"/>
</dbReference>
<dbReference type="SFLD" id="SFLDS00029">
    <property type="entry name" value="Radical_SAM"/>
    <property type="match status" value="1"/>
</dbReference>
<sequence length="359" mass="39496">MSCRGCRGQSEIEIASGTASAAKPTSGISWPKVVGGELTDDLAAFSPAEVSQLVEFLEAKLGTHSARKAYRDQHARRQPIACGVQIISGHSCSYACRYCYIQDWYPFIEPTPTELSGHEVLLSLLYNPNWIPSRDFIILGDVCDPFHPNLEVRTMEYVRAAVPLGSPIQFSTKSGISRPTCEQLGQWSRTFQCPINALVTITTLKHVEDMEPSAPSVETRLDTVRALSAAGLSVFVFMRPLLPGSCDYLEVLQAAKSSGAEGVVVGSLRVSRKIYRRLRQSKTVDIESIDRQLQDKGIEPSQLTEEQVDIQDEPLRAAVMSQASALGLQAVRRACCANAFGAQMPCRKARCLMREVISW</sequence>
<dbReference type="GO" id="GO:0003824">
    <property type="term" value="F:catalytic activity"/>
    <property type="evidence" value="ECO:0007669"/>
    <property type="project" value="InterPro"/>
</dbReference>
<gene>
    <name evidence="4" type="ORF">SPIL2461_LOCUS1291</name>
</gene>
<evidence type="ECO:0000313" key="5">
    <source>
        <dbReference type="Proteomes" id="UP000649617"/>
    </source>
</evidence>
<keyword evidence="3" id="KW-0411">Iron-sulfur</keyword>
<dbReference type="Gene3D" id="3.80.30.30">
    <property type="match status" value="1"/>
</dbReference>
<evidence type="ECO:0000256" key="1">
    <source>
        <dbReference type="ARBA" id="ARBA00022723"/>
    </source>
</evidence>
<dbReference type="AlphaFoldDB" id="A0A812ITP8"/>
<dbReference type="OrthoDB" id="415467at2759"/>